<dbReference type="Pfam" id="PF14469">
    <property type="entry name" value="AKAP28"/>
    <property type="match status" value="1"/>
</dbReference>
<dbReference type="AlphaFoldDB" id="A0AA88NL35"/>
<evidence type="ECO:0000313" key="2">
    <source>
        <dbReference type="Proteomes" id="UP001187315"/>
    </source>
</evidence>
<dbReference type="EMBL" id="JAVHJS010000005">
    <property type="protein sequence ID" value="KAK2858022.1"/>
    <property type="molecule type" value="Genomic_DNA"/>
</dbReference>
<dbReference type="InterPro" id="IPR053084">
    <property type="entry name" value="AKAP"/>
</dbReference>
<dbReference type="Proteomes" id="UP001187315">
    <property type="component" value="Unassembled WGS sequence"/>
</dbReference>
<evidence type="ECO:0008006" key="3">
    <source>
        <dbReference type="Google" id="ProtNLM"/>
    </source>
</evidence>
<dbReference type="InterPro" id="IPR025663">
    <property type="entry name" value="AKAP_28"/>
</dbReference>
<protein>
    <recommendedName>
        <fullName evidence="3">A-kinase anchor protein 14</fullName>
    </recommendedName>
</protein>
<proteinExistence type="predicted"/>
<name>A0AA88NL35_TACVA</name>
<organism evidence="1 2">
    <name type="scientific">Tachysurus vachellii</name>
    <name type="common">Darkbarbel catfish</name>
    <name type="synonym">Pelteobagrus vachellii</name>
    <dbReference type="NCBI Taxonomy" id="175792"/>
    <lineage>
        <taxon>Eukaryota</taxon>
        <taxon>Metazoa</taxon>
        <taxon>Chordata</taxon>
        <taxon>Craniata</taxon>
        <taxon>Vertebrata</taxon>
        <taxon>Euteleostomi</taxon>
        <taxon>Actinopterygii</taxon>
        <taxon>Neopterygii</taxon>
        <taxon>Teleostei</taxon>
        <taxon>Ostariophysi</taxon>
        <taxon>Siluriformes</taxon>
        <taxon>Bagridae</taxon>
        <taxon>Tachysurus</taxon>
    </lineage>
</organism>
<dbReference type="PANTHER" id="PTHR35075">
    <property type="entry name" value="A-KINASE ANCHOR PROTEIN 14"/>
    <property type="match status" value="1"/>
</dbReference>
<gene>
    <name evidence="1" type="ORF">Q7C36_005941</name>
</gene>
<reference evidence="1" key="1">
    <citation type="submission" date="2023-08" db="EMBL/GenBank/DDBJ databases">
        <title>Pelteobagrus vachellii genome.</title>
        <authorList>
            <person name="Liu H."/>
        </authorList>
    </citation>
    <scope>NUCLEOTIDE SEQUENCE</scope>
    <source>
        <strain evidence="1">PRFRI_2022a</strain>
        <tissue evidence="1">Muscle</tissue>
    </source>
</reference>
<accession>A0AA88NL35</accession>
<dbReference type="GO" id="GO:0034237">
    <property type="term" value="F:protein kinase A regulatory subunit binding"/>
    <property type="evidence" value="ECO:0007669"/>
    <property type="project" value="TreeGrafter"/>
</dbReference>
<keyword evidence="2" id="KW-1185">Reference proteome</keyword>
<evidence type="ECO:0000313" key="1">
    <source>
        <dbReference type="EMBL" id="KAK2858022.1"/>
    </source>
</evidence>
<comment type="caution">
    <text evidence="1">The sequence shown here is derived from an EMBL/GenBank/DDBJ whole genome shotgun (WGS) entry which is preliminary data.</text>
</comment>
<sequence>METELGDDVLDLRVSELVKSVLDSVLSTDICTQPDRKQHDFEIRNIDWVECKDFTISVGKKQIEEYVRTWEVDPKWLFSVKFLQETELEFENQFLYRALWSIPTTRCPIPKNTASVYFTITISKIKPHTMPVIVTFQVEASQTVHVPGKTRFREKWLKDVTENKALLMDTITF</sequence>
<dbReference type="PANTHER" id="PTHR35075:SF1">
    <property type="entry name" value="A-KINASE ANCHOR PROTEIN 14"/>
    <property type="match status" value="1"/>
</dbReference>
<dbReference type="GO" id="GO:0005952">
    <property type="term" value="C:cAMP-dependent protein kinase complex"/>
    <property type="evidence" value="ECO:0007669"/>
    <property type="project" value="TreeGrafter"/>
</dbReference>